<sequence length="216" mass="24486">MFLTLRWYRIIATFSVTDVPAEWVEQTAPGGLIVVPWDTEYGGEAIARLTVTPGGTAEGRFTRSSAFMRMRSQRGVRPPFDAYLKGRPWPADGRRSTTELSPALTGGWLEQFAIGLQVPHVFWRGETYDDGSYTLWLYDSADTRTWASADWEPGRATYEVVQAGPRSLWDEVETAWRWWDTHGRPGFTRFGLTIDTTGQHPWLDHPGQPVPAARRP</sequence>
<reference evidence="1" key="1">
    <citation type="submission" date="2024-06" db="EMBL/GenBank/DDBJ databases">
        <title>The genome sequences of Kitasatospora sp. strain HUAS MG31.</title>
        <authorList>
            <person name="Mo P."/>
        </authorList>
    </citation>
    <scope>NUCLEOTIDE SEQUENCE</scope>
    <source>
        <strain evidence="1">HUAS MG31</strain>
    </source>
</reference>
<dbReference type="EMBL" id="CP159872">
    <property type="protein sequence ID" value="XCM77484.1"/>
    <property type="molecule type" value="Genomic_DNA"/>
</dbReference>
<name>A0AAU8JMM2_9ACTN</name>
<proteinExistence type="predicted"/>
<gene>
    <name evidence="1" type="ORF">ABWK59_00195</name>
</gene>
<evidence type="ECO:0000313" key="1">
    <source>
        <dbReference type="EMBL" id="XCM77484.1"/>
    </source>
</evidence>
<dbReference type="Gene3D" id="3.40.50.150">
    <property type="entry name" value="Vaccinia Virus protein VP39"/>
    <property type="match status" value="1"/>
</dbReference>
<accession>A0AAU8JMM2</accession>
<dbReference type="AlphaFoldDB" id="A0AAU8JMM2"/>
<dbReference type="KEGG" id="kcm:ABWK59_00195"/>
<protein>
    <submittedName>
        <fullName evidence="1">Uncharacterized protein</fullName>
    </submittedName>
</protein>
<dbReference type="InterPro" id="IPR029063">
    <property type="entry name" value="SAM-dependent_MTases_sf"/>
</dbReference>
<organism evidence="1">
    <name type="scientific">Kitasatospora camelliae</name>
    <dbReference type="NCBI Taxonomy" id="3156397"/>
    <lineage>
        <taxon>Bacteria</taxon>
        <taxon>Bacillati</taxon>
        <taxon>Actinomycetota</taxon>
        <taxon>Actinomycetes</taxon>
        <taxon>Kitasatosporales</taxon>
        <taxon>Streptomycetaceae</taxon>
        <taxon>Kitasatospora</taxon>
    </lineage>
</organism>
<dbReference type="RefSeq" id="WP_354637101.1">
    <property type="nucleotide sequence ID" value="NZ_CP159872.1"/>
</dbReference>